<dbReference type="EMBL" id="JAQIZT010000013">
    <property type="protein sequence ID" value="KAJ6975037.1"/>
    <property type="molecule type" value="Genomic_DNA"/>
</dbReference>
<keyword evidence="3" id="KW-1185">Reference proteome</keyword>
<gene>
    <name evidence="2" type="ORF">NC653_031009</name>
</gene>
<keyword evidence="1" id="KW-0472">Membrane</keyword>
<feature type="transmembrane region" description="Helical" evidence="1">
    <location>
        <begin position="153"/>
        <end position="173"/>
    </location>
</feature>
<dbReference type="AlphaFoldDB" id="A0AAD6Q107"/>
<evidence type="ECO:0000313" key="3">
    <source>
        <dbReference type="Proteomes" id="UP001164929"/>
    </source>
</evidence>
<proteinExistence type="predicted"/>
<reference evidence="2" key="1">
    <citation type="journal article" date="2023" name="Mol. Ecol. Resour.">
        <title>Chromosome-level genome assembly of a triploid poplar Populus alba 'Berolinensis'.</title>
        <authorList>
            <person name="Chen S."/>
            <person name="Yu Y."/>
            <person name="Wang X."/>
            <person name="Wang S."/>
            <person name="Zhang T."/>
            <person name="Zhou Y."/>
            <person name="He R."/>
            <person name="Meng N."/>
            <person name="Wang Y."/>
            <person name="Liu W."/>
            <person name="Liu Z."/>
            <person name="Liu J."/>
            <person name="Guo Q."/>
            <person name="Huang H."/>
            <person name="Sederoff R.R."/>
            <person name="Wang G."/>
            <person name="Qu G."/>
            <person name="Chen S."/>
        </authorList>
    </citation>
    <scope>NUCLEOTIDE SEQUENCE</scope>
    <source>
        <strain evidence="2">SC-2020</strain>
    </source>
</reference>
<keyword evidence="1" id="KW-1133">Transmembrane helix</keyword>
<feature type="transmembrane region" description="Helical" evidence="1">
    <location>
        <begin position="83"/>
        <end position="102"/>
    </location>
</feature>
<sequence length="179" mass="20023">MERHCTVAPVSFQVPVSHSPSLPDSFPLSPFPSNLRNHFPPIQSVLGETKRQKLSRYSVNMCLSPGYSTITWFAIGYFFEGGVVLHCFVFTYALFDLVYFGVADSAILHRQRSNKAFQDCTLVKFKYWETNISIPLAIGTIFGGSKAIDAKSLAWRFLLLFLGNAMVEAVVLATKVECE</sequence>
<dbReference type="Proteomes" id="UP001164929">
    <property type="component" value="Chromosome 13"/>
</dbReference>
<evidence type="ECO:0000313" key="2">
    <source>
        <dbReference type="EMBL" id="KAJ6975037.1"/>
    </source>
</evidence>
<organism evidence="2 3">
    <name type="scientific">Populus alba x Populus x berolinensis</name>
    <dbReference type="NCBI Taxonomy" id="444605"/>
    <lineage>
        <taxon>Eukaryota</taxon>
        <taxon>Viridiplantae</taxon>
        <taxon>Streptophyta</taxon>
        <taxon>Embryophyta</taxon>
        <taxon>Tracheophyta</taxon>
        <taxon>Spermatophyta</taxon>
        <taxon>Magnoliopsida</taxon>
        <taxon>eudicotyledons</taxon>
        <taxon>Gunneridae</taxon>
        <taxon>Pentapetalae</taxon>
        <taxon>rosids</taxon>
        <taxon>fabids</taxon>
        <taxon>Malpighiales</taxon>
        <taxon>Salicaceae</taxon>
        <taxon>Saliceae</taxon>
        <taxon>Populus</taxon>
    </lineage>
</organism>
<feature type="transmembrane region" description="Helical" evidence="1">
    <location>
        <begin position="57"/>
        <end position="77"/>
    </location>
</feature>
<protein>
    <submittedName>
        <fullName evidence="2">Uncharacterized protein</fullName>
    </submittedName>
</protein>
<evidence type="ECO:0000256" key="1">
    <source>
        <dbReference type="SAM" id="Phobius"/>
    </source>
</evidence>
<keyword evidence="1" id="KW-0812">Transmembrane</keyword>
<name>A0AAD6Q107_9ROSI</name>
<comment type="caution">
    <text evidence="2">The sequence shown here is derived from an EMBL/GenBank/DDBJ whole genome shotgun (WGS) entry which is preliminary data.</text>
</comment>
<accession>A0AAD6Q107</accession>